<evidence type="ECO:0000313" key="4">
    <source>
        <dbReference type="Proteomes" id="UP000178349"/>
    </source>
</evidence>
<keyword evidence="2" id="KW-1133">Transmembrane helix</keyword>
<dbReference type="Proteomes" id="UP000178349">
    <property type="component" value="Unassembled WGS sequence"/>
</dbReference>
<accession>A0A1F6NQ20</accession>
<keyword evidence="2" id="KW-0812">Transmembrane</keyword>
<protein>
    <submittedName>
        <fullName evidence="3">Uncharacterized protein</fullName>
    </submittedName>
</protein>
<keyword evidence="2" id="KW-0472">Membrane</keyword>
<dbReference type="Pfam" id="PF18895">
    <property type="entry name" value="T4SS_pilin"/>
    <property type="match status" value="1"/>
</dbReference>
<proteinExistence type="predicted"/>
<evidence type="ECO:0000256" key="1">
    <source>
        <dbReference type="SAM" id="MobiDB-lite"/>
    </source>
</evidence>
<comment type="caution">
    <text evidence="3">The sequence shown here is derived from an EMBL/GenBank/DDBJ whole genome shotgun (WGS) entry which is preliminary data.</text>
</comment>
<dbReference type="AlphaFoldDB" id="A0A1F6NQ20"/>
<reference evidence="3 4" key="1">
    <citation type="journal article" date="2016" name="Nat. Commun.">
        <title>Thousands of microbial genomes shed light on interconnected biogeochemical processes in an aquifer system.</title>
        <authorList>
            <person name="Anantharaman K."/>
            <person name="Brown C.T."/>
            <person name="Hug L.A."/>
            <person name="Sharon I."/>
            <person name="Castelle C.J."/>
            <person name="Probst A.J."/>
            <person name="Thomas B.C."/>
            <person name="Singh A."/>
            <person name="Wilkins M.J."/>
            <person name="Karaoz U."/>
            <person name="Brodie E.L."/>
            <person name="Williams K.H."/>
            <person name="Hubbard S.S."/>
            <person name="Banfield J.F."/>
        </authorList>
    </citation>
    <scope>NUCLEOTIDE SEQUENCE [LARGE SCALE GENOMIC DNA]</scope>
</reference>
<dbReference type="EMBL" id="MFQW01000035">
    <property type="protein sequence ID" value="OGH85863.1"/>
    <property type="molecule type" value="Genomic_DNA"/>
</dbReference>
<feature type="transmembrane region" description="Helical" evidence="2">
    <location>
        <begin position="56"/>
        <end position="81"/>
    </location>
</feature>
<feature type="transmembrane region" description="Helical" evidence="2">
    <location>
        <begin position="102"/>
        <end position="124"/>
    </location>
</feature>
<evidence type="ECO:0000256" key="2">
    <source>
        <dbReference type="SAM" id="Phobius"/>
    </source>
</evidence>
<dbReference type="InterPro" id="IPR043993">
    <property type="entry name" value="T4SS_pilin"/>
</dbReference>
<sequence length="155" mass="16900">MIGKKIVLFLLVIFGVFCFTNFSLAVNSTTESLIDSINSQNQAFENSSEVGAPQDIRIIVAKIIKIFLGFVGFLATAYLVYGGYMYMTSAGNENRAEDASKIMLYSALGIFIILASYSITNFVYKSFQASLEQTQTTGSQNSGGTNFSNGNSFRP</sequence>
<evidence type="ECO:0000313" key="3">
    <source>
        <dbReference type="EMBL" id="OGH85863.1"/>
    </source>
</evidence>
<organism evidence="3 4">
    <name type="scientific">Candidatus Magasanikbacteria bacterium RIFOXYC12_FULL_33_11</name>
    <dbReference type="NCBI Taxonomy" id="1798701"/>
    <lineage>
        <taxon>Bacteria</taxon>
        <taxon>Candidatus Magasanikiibacteriota</taxon>
    </lineage>
</organism>
<feature type="region of interest" description="Disordered" evidence="1">
    <location>
        <begin position="135"/>
        <end position="155"/>
    </location>
</feature>
<gene>
    <name evidence="3" type="ORF">A2493_02345</name>
</gene>
<name>A0A1F6NQ20_9BACT</name>